<evidence type="ECO:0000259" key="4">
    <source>
        <dbReference type="PROSITE" id="PS50837"/>
    </source>
</evidence>
<feature type="region of interest" description="Disordered" evidence="3">
    <location>
        <begin position="1264"/>
        <end position="1290"/>
    </location>
</feature>
<reference evidence="5 6" key="1">
    <citation type="submission" date="2024-02" db="EMBL/GenBank/DDBJ databases">
        <title>A draft genome for the cacao thread blight pathogen Marasmius crinis-equi.</title>
        <authorList>
            <person name="Cohen S.P."/>
            <person name="Baruah I.K."/>
            <person name="Amoako-Attah I."/>
            <person name="Bukari Y."/>
            <person name="Meinhardt L.W."/>
            <person name="Bailey B.A."/>
        </authorList>
    </citation>
    <scope>NUCLEOTIDE SEQUENCE [LARGE SCALE GENOMIC DNA]</scope>
    <source>
        <strain evidence="5 6">GH-76</strain>
    </source>
</reference>
<name>A0ABR3FLZ4_9AGAR</name>
<dbReference type="Gene3D" id="3.40.50.300">
    <property type="entry name" value="P-loop containing nucleotide triphosphate hydrolases"/>
    <property type="match status" value="1"/>
</dbReference>
<keyword evidence="2" id="KW-0677">Repeat</keyword>
<dbReference type="EMBL" id="JBAHYK010000223">
    <property type="protein sequence ID" value="KAL0576441.1"/>
    <property type="molecule type" value="Genomic_DNA"/>
</dbReference>
<feature type="domain" description="NACHT" evidence="4">
    <location>
        <begin position="96"/>
        <end position="245"/>
    </location>
</feature>
<dbReference type="InterPro" id="IPR011600">
    <property type="entry name" value="Pept_C14_caspase"/>
</dbReference>
<feature type="compositionally biased region" description="Low complexity" evidence="3">
    <location>
        <begin position="1113"/>
        <end position="1126"/>
    </location>
</feature>
<proteinExistence type="inferred from homology"/>
<sequence length="1290" mass="145664">MSYFAQSSHFQVDNSSFDTVHGNQINNTIGRIEGNFIQHISDNEKDLAILSRKVAFNAFYDSEARYPQPNVLPGTRKEILRRLGDWIEDSAVKKNRVYWVNGAAGVGKSAIAQALAEQYIAAGQLAAAFFFSRNDPTRDKIDPFVVTIAHQLATSPTLKPLLAPLINYTLRSPGFFQKRLEYQFDALLKEPCAQVDPRRWTNLPRLVIIDGLDECIDVTSQKRLLHMIRTSTATLPLDFLIFSRPEPHITRILRETLIPIPHELSLGDFAVWSDIEQYLRHEFRRLHEEHRATLPESWPGDNVIMVLVQKSTGQFIYVTTIIKFVDTGKVPLTPVRRLEVVLHAEPVRNSTSPYPDLDQLYSQLLHFCLNEDRKLQRALQLIASPVDKNVDIFPFRMPASSHPIGLRSAFIIERFLGFDQSEATVILSGLHSILHIPATRTENIYALHASFIDFLLDPHRSHEYFVGEKLSSGEWQQIFDARRIRWFSQLNAGFEDKSPKHPDDVHDEFGSLNVWFDFADRYQDVTISSELAAALNTFDPHLFLATLLRCHHRLWEGTGIVEVTFSQATMEMQGIQRGWRSRVIAITRQIDALYRAFQMLKQKSSAKLDGFLKKCASFFCGFRVAFPRGQSVQPLLLASQLSISRPSSTFSAMDFLEFPYHFLEHLKYPTPTRNRSGAPPFQILPLETKESGALHARPGWEVKDITQSETNLLRKLLELLVEAWYSASDVDPRVATVLDSKEMEGWTYNLAGLDWKKTWKTYTAMRITHGPSPPQGRANLSTIMAGTTPRVLPEAERQTSGLFPIVNDQMAARNRNNFCLPKNNRDDAQQELPSPPVSYVSPPVISASITSLTIASNSGTYPPLHYKLLDNLSSGPMALEDLAKMPRKKALLIGVEYTTLGENALKGPHEDVAAMRKLLIENYQYDPKDIVTLVDAKDVKHQKLPTHDNMVTEMQNLVRGGAAGDRFLFHFLVEASSDVGHAIRVSSQDREEDEIDEYIVPCDSNLSPHDSELIKDDVLKKILVDRLPTGSHLVSIFDSSHSPSLLNLKHSRCNRVYVPWISKDRRDSDSLWLKSVRRKATLVGTRTTVMKTSVNHMYKTPASDLAELPTESPYPKTSPSASSTSPPQAPELVTQGVLFSENQPNSSWPTPTGMMRRRSAGSVEWGHTPWILDRDEPLYQSPVEEDCTGDCYWYDPSPLPGPPADVMSLSSRTDRLAAWEGSEGSSMTQTLVDILSSDPHLTLKDFMTRLSHIMYGTLLNGDTKGMGKRSFRDPQLSSRKPLDMESRLDL</sequence>
<dbReference type="InterPro" id="IPR056884">
    <property type="entry name" value="NPHP3-like_N"/>
</dbReference>
<dbReference type="PROSITE" id="PS50837">
    <property type="entry name" value="NACHT"/>
    <property type="match status" value="1"/>
</dbReference>
<dbReference type="Pfam" id="PF00656">
    <property type="entry name" value="Peptidase_C14"/>
    <property type="match status" value="1"/>
</dbReference>
<comment type="caution">
    <text evidence="5">The sequence shown here is derived from an EMBL/GenBank/DDBJ whole genome shotgun (WGS) entry which is preliminary data.</text>
</comment>
<dbReference type="SUPFAM" id="SSF52540">
    <property type="entry name" value="P-loop containing nucleoside triphosphate hydrolases"/>
    <property type="match status" value="1"/>
</dbReference>
<accession>A0ABR3FLZ4</accession>
<gene>
    <name evidence="5" type="ORF">V5O48_005546</name>
</gene>
<comment type="similarity">
    <text evidence="1">Belongs to the peptidase C14B family.</text>
</comment>
<feature type="region of interest" description="Disordered" evidence="3">
    <location>
        <begin position="1100"/>
        <end position="1130"/>
    </location>
</feature>
<dbReference type="Pfam" id="PF24883">
    <property type="entry name" value="NPHP3_N"/>
    <property type="match status" value="1"/>
</dbReference>
<evidence type="ECO:0000313" key="6">
    <source>
        <dbReference type="Proteomes" id="UP001465976"/>
    </source>
</evidence>
<evidence type="ECO:0000313" key="5">
    <source>
        <dbReference type="EMBL" id="KAL0576441.1"/>
    </source>
</evidence>
<feature type="compositionally biased region" description="Basic and acidic residues" evidence="3">
    <location>
        <begin position="1280"/>
        <end position="1290"/>
    </location>
</feature>
<dbReference type="Proteomes" id="UP001465976">
    <property type="component" value="Unassembled WGS sequence"/>
</dbReference>
<organism evidence="5 6">
    <name type="scientific">Marasmius crinis-equi</name>
    <dbReference type="NCBI Taxonomy" id="585013"/>
    <lineage>
        <taxon>Eukaryota</taxon>
        <taxon>Fungi</taxon>
        <taxon>Dikarya</taxon>
        <taxon>Basidiomycota</taxon>
        <taxon>Agaricomycotina</taxon>
        <taxon>Agaricomycetes</taxon>
        <taxon>Agaricomycetidae</taxon>
        <taxon>Agaricales</taxon>
        <taxon>Marasmiineae</taxon>
        <taxon>Marasmiaceae</taxon>
        <taxon>Marasmius</taxon>
    </lineage>
</organism>
<dbReference type="InterPro" id="IPR027417">
    <property type="entry name" value="P-loop_NTPase"/>
</dbReference>
<dbReference type="Gene3D" id="3.40.50.12660">
    <property type="match status" value="1"/>
</dbReference>
<dbReference type="InterPro" id="IPR050452">
    <property type="entry name" value="Metacaspase"/>
</dbReference>
<dbReference type="InterPro" id="IPR007111">
    <property type="entry name" value="NACHT_NTPase"/>
</dbReference>
<keyword evidence="6" id="KW-1185">Reference proteome</keyword>
<dbReference type="PANTHER" id="PTHR48104:SF30">
    <property type="entry name" value="METACASPASE-1"/>
    <property type="match status" value="1"/>
</dbReference>
<evidence type="ECO:0000256" key="3">
    <source>
        <dbReference type="SAM" id="MobiDB-lite"/>
    </source>
</evidence>
<evidence type="ECO:0000256" key="1">
    <source>
        <dbReference type="ARBA" id="ARBA00009005"/>
    </source>
</evidence>
<protein>
    <recommendedName>
        <fullName evidence="4">NACHT domain-containing protein</fullName>
    </recommendedName>
</protein>
<dbReference type="PANTHER" id="PTHR48104">
    <property type="entry name" value="METACASPASE-4"/>
    <property type="match status" value="1"/>
</dbReference>
<evidence type="ECO:0000256" key="2">
    <source>
        <dbReference type="ARBA" id="ARBA00022737"/>
    </source>
</evidence>